<dbReference type="PANTHER" id="PTHR28422">
    <property type="entry name" value="SIMILAR TO HUMAN CHROMOSOME 15 OPEN READING FRAME 39"/>
    <property type="match status" value="1"/>
</dbReference>
<reference evidence="2" key="2">
    <citation type="submission" date="2025-09" db="UniProtKB">
        <authorList>
            <consortium name="Ensembl"/>
        </authorList>
    </citation>
    <scope>IDENTIFICATION</scope>
</reference>
<accession>A0A8C9Q6L6</accession>
<keyword evidence="3" id="KW-1185">Reference proteome</keyword>
<reference evidence="2" key="1">
    <citation type="submission" date="2025-08" db="UniProtKB">
        <authorList>
            <consortium name="Ensembl"/>
        </authorList>
    </citation>
    <scope>IDENTIFICATION</scope>
</reference>
<feature type="region of interest" description="Disordered" evidence="1">
    <location>
        <begin position="18"/>
        <end position="122"/>
    </location>
</feature>
<evidence type="ECO:0000256" key="1">
    <source>
        <dbReference type="SAM" id="MobiDB-lite"/>
    </source>
</evidence>
<dbReference type="InterPro" id="IPR037656">
    <property type="entry name" value="DUF5525"/>
</dbReference>
<organism evidence="2 3">
    <name type="scientific">Spermophilus dauricus</name>
    <name type="common">Daurian ground squirrel</name>
    <dbReference type="NCBI Taxonomy" id="99837"/>
    <lineage>
        <taxon>Eukaryota</taxon>
        <taxon>Metazoa</taxon>
        <taxon>Chordata</taxon>
        <taxon>Craniata</taxon>
        <taxon>Vertebrata</taxon>
        <taxon>Euteleostomi</taxon>
        <taxon>Mammalia</taxon>
        <taxon>Eutheria</taxon>
        <taxon>Euarchontoglires</taxon>
        <taxon>Glires</taxon>
        <taxon>Rodentia</taxon>
        <taxon>Sciuromorpha</taxon>
        <taxon>Sciuridae</taxon>
        <taxon>Xerinae</taxon>
        <taxon>Marmotini</taxon>
        <taxon>Spermophilus</taxon>
    </lineage>
</organism>
<evidence type="ECO:0000313" key="2">
    <source>
        <dbReference type="Ensembl" id="ENSSDAP00000017806.1"/>
    </source>
</evidence>
<dbReference type="Pfam" id="PF17663">
    <property type="entry name" value="DUF5525"/>
    <property type="match status" value="1"/>
</dbReference>
<protein>
    <submittedName>
        <fullName evidence="2">Uncharacterized protein</fullName>
    </submittedName>
</protein>
<dbReference type="PANTHER" id="PTHR28422:SF1">
    <property type="entry name" value="SIMILAR TO HUMAN CHROMOSOME 15 OPEN READING FRAME 39"/>
    <property type="match status" value="1"/>
</dbReference>
<dbReference type="Proteomes" id="UP000694422">
    <property type="component" value="Unplaced"/>
</dbReference>
<dbReference type="Ensembl" id="ENSSDAT00000020336.1">
    <property type="protein sequence ID" value="ENSSDAP00000017806.1"/>
    <property type="gene ID" value="ENSSDAG00000016223.1"/>
</dbReference>
<name>A0A8C9Q6L6_SPEDA</name>
<evidence type="ECO:0000313" key="3">
    <source>
        <dbReference type="Proteomes" id="UP000694422"/>
    </source>
</evidence>
<proteinExistence type="predicted"/>
<dbReference type="AlphaFoldDB" id="A0A8C9Q6L6"/>
<sequence>MAEKRPLGTLGPVIYGKLPRLEADSGPGHSLPPSAGNQDPCNYKGDFDTEAGAIPTSEPTVARDEPESIAQARKSPAPKVRKPGRKPPTPGPEKAEATAGVGSRGPSPTPANSTGPPGPTLKARFRSLLETAWLNGLALPTWGHKASGPDRPPPCPQLLGSQSHHL</sequence>
<feature type="region of interest" description="Disordered" evidence="1">
    <location>
        <begin position="140"/>
        <end position="166"/>
    </location>
</feature>